<protein>
    <submittedName>
        <fullName evidence="2">Os02g0301900 protein</fullName>
    </submittedName>
</protein>
<reference evidence="2 3" key="3">
    <citation type="journal article" date="2013" name="Rice">
        <title>Improvement of the Oryza sativa Nipponbare reference genome using next generation sequence and optical map data.</title>
        <authorList>
            <person name="Kawahara Y."/>
            <person name="de la Bastide M."/>
            <person name="Hamilton J.P."/>
            <person name="Kanamori H."/>
            <person name="McCombie W.R."/>
            <person name="Ouyang S."/>
            <person name="Schwartz D.C."/>
            <person name="Tanaka T."/>
            <person name="Wu J."/>
            <person name="Zhou S."/>
            <person name="Childs K.L."/>
            <person name="Davidson R.M."/>
            <person name="Lin H."/>
            <person name="Quesada-Ocampo L."/>
            <person name="Vaillancourt B."/>
            <person name="Sakai H."/>
            <person name="Lee S.S."/>
            <person name="Kim J."/>
            <person name="Numa H."/>
            <person name="Itoh T."/>
            <person name="Buell C.R."/>
            <person name="Matsumoto T."/>
        </authorList>
    </citation>
    <scope>NUCLEOTIDE SEQUENCE [LARGE SCALE GENOMIC DNA]</scope>
    <source>
        <strain evidence="3">cv. Nipponbare</strain>
    </source>
</reference>
<name>Q6K4U2_ORYSJ</name>
<reference evidence="3" key="1">
    <citation type="journal article" date="2005" name="Nature">
        <title>The map-based sequence of the rice genome.</title>
        <authorList>
            <consortium name="International rice genome sequencing project (IRGSP)"/>
            <person name="Matsumoto T."/>
            <person name="Wu J."/>
            <person name="Kanamori H."/>
            <person name="Katayose Y."/>
            <person name="Fujisawa M."/>
            <person name="Namiki N."/>
            <person name="Mizuno H."/>
            <person name="Yamamoto K."/>
            <person name="Antonio B.A."/>
            <person name="Baba T."/>
            <person name="Sakata K."/>
            <person name="Nagamura Y."/>
            <person name="Aoki H."/>
            <person name="Arikawa K."/>
            <person name="Arita K."/>
            <person name="Bito T."/>
            <person name="Chiden Y."/>
            <person name="Fujitsuka N."/>
            <person name="Fukunaka R."/>
            <person name="Hamada M."/>
            <person name="Harada C."/>
            <person name="Hayashi A."/>
            <person name="Hijishita S."/>
            <person name="Honda M."/>
            <person name="Hosokawa S."/>
            <person name="Ichikawa Y."/>
            <person name="Idonuma A."/>
            <person name="Iijima M."/>
            <person name="Ikeda M."/>
            <person name="Ikeno M."/>
            <person name="Ito K."/>
            <person name="Ito S."/>
            <person name="Ito T."/>
            <person name="Ito Y."/>
            <person name="Ito Y."/>
            <person name="Iwabuchi A."/>
            <person name="Kamiya K."/>
            <person name="Karasawa W."/>
            <person name="Kurita K."/>
            <person name="Katagiri S."/>
            <person name="Kikuta A."/>
            <person name="Kobayashi H."/>
            <person name="Kobayashi N."/>
            <person name="Machita K."/>
            <person name="Maehara T."/>
            <person name="Masukawa M."/>
            <person name="Mizubayashi T."/>
            <person name="Mukai Y."/>
            <person name="Nagasaki H."/>
            <person name="Nagata Y."/>
            <person name="Naito S."/>
            <person name="Nakashima M."/>
            <person name="Nakama Y."/>
            <person name="Nakamichi Y."/>
            <person name="Nakamura M."/>
            <person name="Meguro A."/>
            <person name="Negishi M."/>
            <person name="Ohta I."/>
            <person name="Ohta T."/>
            <person name="Okamoto M."/>
            <person name="Ono N."/>
            <person name="Saji S."/>
            <person name="Sakaguchi M."/>
            <person name="Sakai K."/>
            <person name="Shibata M."/>
            <person name="Shimokawa T."/>
            <person name="Song J."/>
            <person name="Takazaki Y."/>
            <person name="Terasawa K."/>
            <person name="Tsugane M."/>
            <person name="Tsuji K."/>
            <person name="Ueda S."/>
            <person name="Waki K."/>
            <person name="Yamagata H."/>
            <person name="Yamamoto M."/>
            <person name="Yamamoto S."/>
            <person name="Yamane H."/>
            <person name="Yoshiki S."/>
            <person name="Yoshihara R."/>
            <person name="Yukawa K."/>
            <person name="Zhong H."/>
            <person name="Yano M."/>
            <person name="Yuan Q."/>
            <person name="Ouyang S."/>
            <person name="Liu J."/>
            <person name="Jones K.M."/>
            <person name="Gansberger K."/>
            <person name="Moffat K."/>
            <person name="Hill J."/>
            <person name="Bera J."/>
            <person name="Fadrosh D."/>
            <person name="Jin S."/>
            <person name="Johri S."/>
            <person name="Kim M."/>
            <person name="Overton L."/>
            <person name="Reardon M."/>
            <person name="Tsitrin T."/>
            <person name="Vuong H."/>
            <person name="Weaver B."/>
            <person name="Ciecko A."/>
            <person name="Tallon L."/>
            <person name="Jackson J."/>
            <person name="Pai G."/>
            <person name="Aken S.V."/>
            <person name="Utterback T."/>
            <person name="Reidmuller S."/>
            <person name="Feldblyum T."/>
            <person name="Hsiao J."/>
            <person name="Zismann V."/>
            <person name="Iobst S."/>
            <person name="de Vazeille A.R."/>
            <person name="Buell C.R."/>
            <person name="Ying K."/>
            <person name="Li Y."/>
            <person name="Lu T."/>
            <person name="Huang Y."/>
            <person name="Zhao Q."/>
            <person name="Feng Q."/>
            <person name="Zhang L."/>
            <person name="Zhu J."/>
            <person name="Weng Q."/>
            <person name="Mu J."/>
            <person name="Lu Y."/>
            <person name="Fan D."/>
            <person name="Liu Y."/>
            <person name="Guan J."/>
            <person name="Zhang Y."/>
            <person name="Yu S."/>
            <person name="Liu X."/>
            <person name="Zhang Y."/>
            <person name="Hong G."/>
            <person name="Han B."/>
            <person name="Choisne N."/>
            <person name="Demange N."/>
            <person name="Orjeda G."/>
            <person name="Samain S."/>
            <person name="Cattolico L."/>
            <person name="Pelletier E."/>
            <person name="Couloux A."/>
            <person name="Segurens B."/>
            <person name="Wincker P."/>
            <person name="D'Hont A."/>
            <person name="Scarpelli C."/>
            <person name="Weissenbach J."/>
            <person name="Salanoubat M."/>
            <person name="Quetier F."/>
            <person name="Yu Y."/>
            <person name="Kim H.R."/>
            <person name="Rambo T."/>
            <person name="Currie J."/>
            <person name="Collura K."/>
            <person name="Luo M."/>
            <person name="Yang T."/>
            <person name="Ammiraju J.S.S."/>
            <person name="Engler F."/>
            <person name="Soderlund C."/>
            <person name="Wing R.A."/>
            <person name="Palmer L.E."/>
            <person name="de la Bastide M."/>
            <person name="Spiegel L."/>
            <person name="Nascimento L."/>
            <person name="Zutavern T."/>
            <person name="O'Shaughnessy A."/>
            <person name="Dike S."/>
            <person name="Dedhia N."/>
            <person name="Preston R."/>
            <person name="Balija V."/>
            <person name="McCombie W.R."/>
            <person name="Chow T."/>
            <person name="Chen H."/>
            <person name="Chung M."/>
            <person name="Chen C."/>
            <person name="Shaw J."/>
            <person name="Wu H."/>
            <person name="Hsiao K."/>
            <person name="Chao Y."/>
            <person name="Chu M."/>
            <person name="Cheng C."/>
            <person name="Hour A."/>
            <person name="Lee P."/>
            <person name="Lin S."/>
            <person name="Lin Y."/>
            <person name="Liou J."/>
            <person name="Liu S."/>
            <person name="Hsing Y."/>
            <person name="Raghuvanshi S."/>
            <person name="Mohanty A."/>
            <person name="Bharti A.K."/>
            <person name="Gaur A."/>
            <person name="Gupta V."/>
            <person name="Kumar D."/>
            <person name="Ravi V."/>
            <person name="Vij S."/>
            <person name="Kapur A."/>
            <person name="Khurana P."/>
            <person name="Khurana P."/>
            <person name="Khurana J.P."/>
            <person name="Tyagi A.K."/>
            <person name="Gaikwad K."/>
            <person name="Singh A."/>
            <person name="Dalal V."/>
            <person name="Srivastava S."/>
            <person name="Dixit A."/>
            <person name="Pal A.K."/>
            <person name="Ghazi I.A."/>
            <person name="Yadav M."/>
            <person name="Pandit A."/>
            <person name="Bhargava A."/>
            <person name="Sureshbabu K."/>
            <person name="Batra K."/>
            <person name="Sharma T.R."/>
            <person name="Mohapatra T."/>
            <person name="Singh N.K."/>
            <person name="Messing J."/>
            <person name="Nelson A.B."/>
            <person name="Fuks G."/>
            <person name="Kavchok S."/>
            <person name="Keizer G."/>
            <person name="Linton E."/>
            <person name="Llaca V."/>
            <person name="Song R."/>
            <person name="Tanyolac B."/>
            <person name="Young S."/>
            <person name="Ho-Il K."/>
            <person name="Hahn J.H."/>
            <person name="Sangsakoo G."/>
            <person name="Vanavichit A."/>
            <person name="de Mattos Luiz.A.T."/>
            <person name="Zimmer P.D."/>
            <person name="Malone G."/>
            <person name="Dellagostin O."/>
            <person name="de Oliveira A.C."/>
            <person name="Bevan M."/>
            <person name="Bancroft I."/>
            <person name="Minx P."/>
            <person name="Cordum H."/>
            <person name="Wilson R."/>
            <person name="Cheng Z."/>
            <person name="Jin W."/>
            <person name="Jiang J."/>
            <person name="Leong S.A."/>
            <person name="Iwama H."/>
            <person name="Gojobori T."/>
            <person name="Itoh T."/>
            <person name="Niimura Y."/>
            <person name="Fujii Y."/>
            <person name="Habara T."/>
            <person name="Sakai H."/>
            <person name="Sato Y."/>
            <person name="Wilson G."/>
            <person name="Kumar K."/>
            <person name="McCouch S."/>
            <person name="Juretic N."/>
            <person name="Hoen D."/>
            <person name="Wright S."/>
            <person name="Bruskiewich R."/>
            <person name="Bureau T."/>
            <person name="Miyao A."/>
            <person name="Hirochika H."/>
            <person name="Nishikawa T."/>
            <person name="Kadowaki K."/>
            <person name="Sugiura M."/>
            <person name="Burr B."/>
            <person name="Sasaki T."/>
        </authorList>
    </citation>
    <scope>NUCLEOTIDE SEQUENCE [LARGE SCALE GENOMIC DNA]</scope>
    <source>
        <strain evidence="3">cv. Nipponbare</strain>
    </source>
</reference>
<gene>
    <name evidence="2" type="ordered locus">Os02g0301900</name>
    <name evidence="2" type="ORF">OSNPB_020301900</name>
</gene>
<dbReference type="InParanoid" id="Q6K4U2"/>
<dbReference type="PaxDb" id="39947-Q6K4U2"/>
<dbReference type="Proteomes" id="UP000059680">
    <property type="component" value="Chromosome 2"/>
</dbReference>
<dbReference type="AlphaFoldDB" id="Q6K4U2"/>
<feature type="region of interest" description="Disordered" evidence="1">
    <location>
        <begin position="1"/>
        <end position="45"/>
    </location>
</feature>
<evidence type="ECO:0000256" key="1">
    <source>
        <dbReference type="SAM" id="MobiDB-lite"/>
    </source>
</evidence>
<evidence type="ECO:0000313" key="3">
    <source>
        <dbReference type="Proteomes" id="UP000059680"/>
    </source>
</evidence>
<organism evidence="2 3">
    <name type="scientific">Oryza sativa subsp. japonica</name>
    <name type="common">Rice</name>
    <dbReference type="NCBI Taxonomy" id="39947"/>
    <lineage>
        <taxon>Eukaryota</taxon>
        <taxon>Viridiplantae</taxon>
        <taxon>Streptophyta</taxon>
        <taxon>Embryophyta</taxon>
        <taxon>Tracheophyta</taxon>
        <taxon>Spermatophyta</taxon>
        <taxon>Magnoliopsida</taxon>
        <taxon>Liliopsida</taxon>
        <taxon>Poales</taxon>
        <taxon>Poaceae</taxon>
        <taxon>BOP clade</taxon>
        <taxon>Oryzoideae</taxon>
        <taxon>Oryzeae</taxon>
        <taxon>Oryzinae</taxon>
        <taxon>Oryza</taxon>
        <taxon>Oryza sativa</taxon>
    </lineage>
</organism>
<dbReference type="EMBL" id="AP014958">
    <property type="protein sequence ID" value="BAS78262.1"/>
    <property type="molecule type" value="Genomic_DNA"/>
</dbReference>
<evidence type="ECO:0000313" key="2">
    <source>
        <dbReference type="EMBL" id="BAS78262.1"/>
    </source>
</evidence>
<sequence>MADGGSPWKNQDAPPTEREADRGRWLRGSSLEGGGRTRRLRINGGRSGTAASIVLGFRRRRDGAGQGRGQRSFRGREPVQRMGIPLTGTRVGDDRTVVRWERLAMNGSGARTSVTTLPLPTAIG</sequence>
<accession>Q6K4U2</accession>
<reference evidence="2 3" key="2">
    <citation type="journal article" date="2013" name="Plant Cell Physiol.">
        <title>Rice Annotation Project Database (RAP-DB): an integrative and interactive database for rice genomics.</title>
        <authorList>
            <person name="Sakai H."/>
            <person name="Lee S.S."/>
            <person name="Tanaka T."/>
            <person name="Numa H."/>
            <person name="Kim J."/>
            <person name="Kawahara Y."/>
            <person name="Wakimoto H."/>
            <person name="Yang C.C."/>
            <person name="Iwamoto M."/>
            <person name="Abe T."/>
            <person name="Yamada Y."/>
            <person name="Muto A."/>
            <person name="Inokuchi H."/>
            <person name="Ikemura T."/>
            <person name="Matsumoto T."/>
            <person name="Sasaki T."/>
            <person name="Itoh T."/>
        </authorList>
    </citation>
    <scope>NUCLEOTIDE SEQUENCE [LARGE SCALE GENOMIC DNA]</scope>
    <source>
        <strain evidence="3">cv. Nipponbare</strain>
    </source>
</reference>
<feature type="region of interest" description="Disordered" evidence="1">
    <location>
        <begin position="57"/>
        <end position="90"/>
    </location>
</feature>
<feature type="compositionally biased region" description="Basic and acidic residues" evidence="1">
    <location>
        <begin position="15"/>
        <end position="24"/>
    </location>
</feature>
<keyword evidence="3" id="KW-1185">Reference proteome</keyword>
<proteinExistence type="predicted"/>